<evidence type="ECO:0000313" key="2">
    <source>
        <dbReference type="EMBL" id="KAK2956716.1"/>
    </source>
</evidence>
<keyword evidence="2" id="KW-0687">Ribonucleoprotein</keyword>
<comment type="caution">
    <text evidence="2">The sequence shown here is derived from an EMBL/GenBank/DDBJ whole genome shotgun (WGS) entry which is preliminary data.</text>
</comment>
<dbReference type="GO" id="GO:0005840">
    <property type="term" value="C:ribosome"/>
    <property type="evidence" value="ECO:0007669"/>
    <property type="project" value="UniProtKB-KW"/>
</dbReference>
<accession>A0ABQ9XYZ6</accession>
<dbReference type="Gene3D" id="1.20.140.30">
    <property type="entry name" value="MOB kinase activator"/>
    <property type="match status" value="1"/>
</dbReference>
<name>A0ABQ9XYZ6_9EUKA</name>
<sequence length="854" mass="96619">MTNADFEDFRGYLPGMSADEMWAWIPPTMAASEFPDLQLYIESRVRLFKQKCRSLSGDELTTQINLLYETPTIGDKLADRNLWAYKHLRTLVVEIQQFVCQLEDVCTYQTCKEMKATDEWQFLCASHHKPQPCCAIDYMTHTLDTSISVLNSKQFFSDDSLSDESYKLIQQIARRLYRVFAHIYFNHQEQFRDFENETLLHERYKQFSVQFNLVPNANFIENLKSKKGDNLALTTDMSNKIIPTQSTYIHNVPKSMGQVGISSLVDRRRTLSKVNPPSSLAKTRKMSGIDPVLEDKSYRPSYKLESIMLSRMKESYCDYDIPVSHFRVIDMVHEGKVPKSVLQEQFGDIEPEELEDVLIRHTVQYQEMENDDNGFEEQFPLEDTRTRSFGGTARSSAVKSAQNPIHPSLRRIEYVPATVAVSGLPPPTPDASKQTYRNPFSSSQTKRRERLSDDKGGMNTVTARSLTATQPSTRQFQSNTANFSATTRENRIGTAGSTRRQRFGFDPNDIQKEYEGTFLTKRATRRAVSGVAEVRGRGDQDEEPDVKSRSFEGEGKQDFSATLHTQLVDPTQVVNVVQKSGEKIAEDEDIQATSHTRRPLSGFLTKVVPTTQTKKKKDFAEAAESSYGVHIAMGKTKERMIQTQQMAQYTVEREREQRDRGNKTRPTSSNMATMENDDTGGTGSRAMNSGGLVSPMKIASDVIESEQRKERKVKDRKEMALEIQQSQNGEIDEELNVLLNGEVDEDDLDEAMAGFEGNTVVDFGPQRENERRKRGGMYGRTGDGENKKKSALKKKMGTNGGKEGEEKTGDVHPHVKMSVHGITFKAAPSVLTEELARLSEGISLSLSSHKQGRR</sequence>
<evidence type="ECO:0000256" key="1">
    <source>
        <dbReference type="SAM" id="MobiDB-lite"/>
    </source>
</evidence>
<evidence type="ECO:0000313" key="3">
    <source>
        <dbReference type="Proteomes" id="UP001281761"/>
    </source>
</evidence>
<proteinExistence type="predicted"/>
<dbReference type="InterPro" id="IPR005301">
    <property type="entry name" value="MOB_kinase_act_fam"/>
</dbReference>
<feature type="compositionally biased region" description="Basic and acidic residues" evidence="1">
    <location>
        <begin position="802"/>
        <end position="813"/>
    </location>
</feature>
<dbReference type="SMART" id="SM01388">
    <property type="entry name" value="Mob1_phocein"/>
    <property type="match status" value="1"/>
</dbReference>
<dbReference type="InterPro" id="IPR036703">
    <property type="entry name" value="MOB_kinase_act_sf"/>
</dbReference>
<feature type="compositionally biased region" description="Basic and acidic residues" evidence="1">
    <location>
        <begin position="651"/>
        <end position="662"/>
    </location>
</feature>
<dbReference type="Pfam" id="PF03637">
    <property type="entry name" value="Mob1_phocein"/>
    <property type="match status" value="1"/>
</dbReference>
<feature type="region of interest" description="Disordered" evidence="1">
    <location>
        <begin position="421"/>
        <end position="468"/>
    </location>
</feature>
<keyword evidence="3" id="KW-1185">Reference proteome</keyword>
<reference evidence="2 3" key="1">
    <citation type="journal article" date="2022" name="bioRxiv">
        <title>Genomics of Preaxostyla Flagellates Illuminates Evolutionary Transitions and the Path Towards Mitochondrial Loss.</title>
        <authorList>
            <person name="Novak L.V.F."/>
            <person name="Treitli S.C."/>
            <person name="Pyrih J."/>
            <person name="Halakuc P."/>
            <person name="Pipaliya S.V."/>
            <person name="Vacek V."/>
            <person name="Brzon O."/>
            <person name="Soukal P."/>
            <person name="Eme L."/>
            <person name="Dacks J.B."/>
            <person name="Karnkowska A."/>
            <person name="Elias M."/>
            <person name="Hampl V."/>
        </authorList>
    </citation>
    <scope>NUCLEOTIDE SEQUENCE [LARGE SCALE GENOMIC DNA]</scope>
    <source>
        <strain evidence="2">NAU3</strain>
        <tissue evidence="2">Gut</tissue>
    </source>
</reference>
<dbReference type="Proteomes" id="UP001281761">
    <property type="component" value="Unassembled WGS sequence"/>
</dbReference>
<protein>
    <submittedName>
        <fullName evidence="2">40S ribosomal protein S29</fullName>
    </submittedName>
</protein>
<feature type="compositionally biased region" description="Polar residues" evidence="1">
    <location>
        <begin position="664"/>
        <end position="673"/>
    </location>
</feature>
<dbReference type="SUPFAM" id="SSF101152">
    <property type="entry name" value="Mob1/phocein"/>
    <property type="match status" value="1"/>
</dbReference>
<feature type="compositionally biased region" description="Polar residues" evidence="1">
    <location>
        <begin position="431"/>
        <end position="444"/>
    </location>
</feature>
<feature type="compositionally biased region" description="Basic and acidic residues" evidence="1">
    <location>
        <begin position="534"/>
        <end position="555"/>
    </location>
</feature>
<gene>
    <name evidence="2" type="ORF">BLNAU_8350</name>
</gene>
<dbReference type="EMBL" id="JARBJD010000053">
    <property type="protein sequence ID" value="KAK2956716.1"/>
    <property type="molecule type" value="Genomic_DNA"/>
</dbReference>
<organism evidence="2 3">
    <name type="scientific">Blattamonas nauphoetae</name>
    <dbReference type="NCBI Taxonomy" id="2049346"/>
    <lineage>
        <taxon>Eukaryota</taxon>
        <taxon>Metamonada</taxon>
        <taxon>Preaxostyla</taxon>
        <taxon>Oxymonadida</taxon>
        <taxon>Blattamonas</taxon>
    </lineage>
</organism>
<feature type="compositionally biased region" description="Polar residues" evidence="1">
    <location>
        <begin position="459"/>
        <end position="468"/>
    </location>
</feature>
<feature type="region of interest" description="Disordered" evidence="1">
    <location>
        <begin position="530"/>
        <end position="555"/>
    </location>
</feature>
<feature type="region of interest" description="Disordered" evidence="1">
    <location>
        <begin position="651"/>
        <end position="692"/>
    </location>
</feature>
<dbReference type="PANTHER" id="PTHR22599">
    <property type="entry name" value="MPS ONE BINDER KINASE ACTIVATOR-LIKE MOB"/>
    <property type="match status" value="1"/>
</dbReference>
<keyword evidence="2" id="KW-0689">Ribosomal protein</keyword>
<feature type="region of interest" description="Disordered" evidence="1">
    <location>
        <begin position="756"/>
        <end position="814"/>
    </location>
</feature>